<keyword evidence="2" id="KW-1185">Reference proteome</keyword>
<feature type="non-terminal residue" evidence="1">
    <location>
        <position position="104"/>
    </location>
</feature>
<dbReference type="InterPro" id="IPR032675">
    <property type="entry name" value="LRR_dom_sf"/>
</dbReference>
<dbReference type="PROSITE" id="PS51450">
    <property type="entry name" value="LRR"/>
    <property type="match status" value="1"/>
</dbReference>
<evidence type="ECO:0000313" key="2">
    <source>
        <dbReference type="Proteomes" id="UP001057375"/>
    </source>
</evidence>
<accession>A0ABQ5K4W0</accession>
<comment type="caution">
    <text evidence="1">The sequence shown here is derived from an EMBL/GenBank/DDBJ whole genome shotgun (WGS) entry which is preliminary data.</text>
</comment>
<dbReference type="EMBL" id="BQXS01012756">
    <property type="protein sequence ID" value="GKT27580.1"/>
    <property type="molecule type" value="Genomic_DNA"/>
</dbReference>
<organism evidence="1 2">
    <name type="scientific">Aduncisulcus paluster</name>
    <dbReference type="NCBI Taxonomy" id="2918883"/>
    <lineage>
        <taxon>Eukaryota</taxon>
        <taxon>Metamonada</taxon>
        <taxon>Carpediemonas-like organisms</taxon>
        <taxon>Aduncisulcus</taxon>
    </lineage>
</organism>
<dbReference type="Gene3D" id="3.80.10.10">
    <property type="entry name" value="Ribonuclease Inhibitor"/>
    <property type="match status" value="1"/>
</dbReference>
<evidence type="ECO:0000313" key="1">
    <source>
        <dbReference type="EMBL" id="GKT27580.1"/>
    </source>
</evidence>
<protein>
    <submittedName>
        <fullName evidence="1">Uncharacterized protein</fullName>
    </submittedName>
</protein>
<name>A0ABQ5K4W0_9EUKA</name>
<proteinExistence type="predicted"/>
<dbReference type="Proteomes" id="UP001057375">
    <property type="component" value="Unassembled WGS sequence"/>
</dbReference>
<dbReference type="InterPro" id="IPR001611">
    <property type="entry name" value="Leu-rich_rpt"/>
</dbReference>
<reference evidence="1" key="1">
    <citation type="submission" date="2022-03" db="EMBL/GenBank/DDBJ databases">
        <title>Draft genome sequence of Aduncisulcus paluster, a free-living microaerophilic Fornicata.</title>
        <authorList>
            <person name="Yuyama I."/>
            <person name="Kume K."/>
            <person name="Tamura T."/>
            <person name="Inagaki Y."/>
            <person name="Hashimoto T."/>
        </authorList>
    </citation>
    <scope>NUCLEOTIDE SEQUENCE</scope>
    <source>
        <strain evidence="1">NY0171</strain>
    </source>
</reference>
<sequence length="104" mass="11183">MKICLCEYLQLVPDCVPQIEALEGYDETYLACYDHNISDLEGIQYVCANNGGLNSLDISNNPIQSLSPIASHSNLTQLSFGGSVGSDVSLDQILALSESLTSLQ</sequence>
<dbReference type="SUPFAM" id="SSF52058">
    <property type="entry name" value="L domain-like"/>
    <property type="match status" value="1"/>
</dbReference>
<gene>
    <name evidence="1" type="ORF">ADUPG1_013909</name>
</gene>